<evidence type="ECO:0000313" key="3">
    <source>
        <dbReference type="Proteomes" id="UP001202717"/>
    </source>
</evidence>
<dbReference type="InterPro" id="IPR011659">
    <property type="entry name" value="WD40"/>
</dbReference>
<dbReference type="SUPFAM" id="SSF82171">
    <property type="entry name" value="DPP6 N-terminal domain-like"/>
    <property type="match status" value="1"/>
</dbReference>
<dbReference type="Proteomes" id="UP001202717">
    <property type="component" value="Chromosome"/>
</dbReference>
<keyword evidence="1" id="KW-0732">Signal</keyword>
<dbReference type="Pfam" id="PF07676">
    <property type="entry name" value="PD40"/>
    <property type="match status" value="3"/>
</dbReference>
<dbReference type="EMBL" id="CP116221">
    <property type="protein sequence ID" value="WCO00635.1"/>
    <property type="molecule type" value="Genomic_DNA"/>
</dbReference>
<evidence type="ECO:0008006" key="4">
    <source>
        <dbReference type="Google" id="ProtNLM"/>
    </source>
</evidence>
<sequence>MKTFLLILTLAVTASVSSQNETYTLKNISLNDELSQYGVVHVKDGIVYYSRYKVNSFGSVERNDDSQQIFTVYHGEMTDDGNIINTKEFVSSDRFVFNSSTAGFSKDGQYMYVTTNEKKRGDVYKYDDKTRNLRLERGEFVEGKGYMNFKPLHFCDQRYSYGHPSVSPDGQFLYFTSNIPSAKGPTDIFRVKILGNNKYGKPENLGAKLNSPRKEMFPYLSSDNTLYFSSDRAKGIGGLDLYKAEIGPDGKFGVPELMPAPINSKADDMCFELLPDGKSGYFTSNREGGKGEDDIYYFIKE</sequence>
<dbReference type="Gene3D" id="2.120.10.30">
    <property type="entry name" value="TolB, C-terminal domain"/>
    <property type="match status" value="1"/>
</dbReference>
<dbReference type="RefSeq" id="WP_249996199.1">
    <property type="nucleotide sequence ID" value="NZ_CP116221.1"/>
</dbReference>
<proteinExistence type="predicted"/>
<evidence type="ECO:0000256" key="1">
    <source>
        <dbReference type="SAM" id="SignalP"/>
    </source>
</evidence>
<feature type="signal peptide" evidence="1">
    <location>
        <begin position="1"/>
        <end position="20"/>
    </location>
</feature>
<organism evidence="2 3">
    <name type="scientific">Psychroserpens ponticola</name>
    <dbReference type="NCBI Taxonomy" id="2932268"/>
    <lineage>
        <taxon>Bacteria</taxon>
        <taxon>Pseudomonadati</taxon>
        <taxon>Bacteroidota</taxon>
        <taxon>Flavobacteriia</taxon>
        <taxon>Flavobacteriales</taxon>
        <taxon>Flavobacteriaceae</taxon>
        <taxon>Psychroserpens</taxon>
    </lineage>
</organism>
<evidence type="ECO:0000313" key="2">
    <source>
        <dbReference type="EMBL" id="WCO00635.1"/>
    </source>
</evidence>
<dbReference type="InterPro" id="IPR011042">
    <property type="entry name" value="6-blade_b-propeller_TolB-like"/>
</dbReference>
<feature type="chain" id="PRO_5047430617" description="Flagellar motor protein MotB" evidence="1">
    <location>
        <begin position="21"/>
        <end position="301"/>
    </location>
</feature>
<keyword evidence="3" id="KW-1185">Reference proteome</keyword>
<accession>A0ABY7RVB5</accession>
<gene>
    <name evidence="2" type="ORF">MUN68_011215</name>
</gene>
<reference evidence="2 3" key="1">
    <citation type="submission" date="2023-01" db="EMBL/GenBank/DDBJ databases">
        <title>Psychroserpens ponticola sp. nov., isolated from seawater.</title>
        <authorList>
            <person name="Kristyanto S."/>
            <person name="Jung J."/>
            <person name="Kim J.M."/>
            <person name="Jeon C.O."/>
        </authorList>
    </citation>
    <scope>NUCLEOTIDE SEQUENCE [LARGE SCALE GENOMIC DNA]</scope>
    <source>
        <strain evidence="2 3">MSW6</strain>
    </source>
</reference>
<name>A0ABY7RVB5_9FLAO</name>
<protein>
    <recommendedName>
        <fullName evidence="4">Flagellar motor protein MotB</fullName>
    </recommendedName>
</protein>